<evidence type="ECO:0000259" key="3">
    <source>
        <dbReference type="PROSITE" id="PS50893"/>
    </source>
</evidence>
<dbReference type="PANTHER" id="PTHR42794">
    <property type="entry name" value="HEMIN IMPORT ATP-BINDING PROTEIN HMUV"/>
    <property type="match status" value="1"/>
</dbReference>
<dbReference type="InterPro" id="IPR017871">
    <property type="entry name" value="ABC_transporter-like_CS"/>
</dbReference>
<evidence type="ECO:0000313" key="5">
    <source>
        <dbReference type="Proteomes" id="UP001501116"/>
    </source>
</evidence>
<evidence type="ECO:0000313" key="4">
    <source>
        <dbReference type="EMBL" id="GAA1993233.1"/>
    </source>
</evidence>
<comment type="caution">
    <text evidence="4">The sequence shown here is derived from an EMBL/GenBank/DDBJ whole genome shotgun (WGS) entry which is preliminary data.</text>
</comment>
<dbReference type="EMBL" id="BAAANN010000070">
    <property type="protein sequence ID" value="GAA1993233.1"/>
    <property type="molecule type" value="Genomic_DNA"/>
</dbReference>
<dbReference type="RefSeq" id="WP_344431836.1">
    <property type="nucleotide sequence ID" value="NZ_BAAANN010000070.1"/>
</dbReference>
<accession>A0ABN2SXI5</accession>
<dbReference type="CDD" id="cd03214">
    <property type="entry name" value="ABC_Iron-Siderophores_B12_Hemin"/>
    <property type="match status" value="1"/>
</dbReference>
<reference evidence="4 5" key="1">
    <citation type="journal article" date="2019" name="Int. J. Syst. Evol. Microbiol.">
        <title>The Global Catalogue of Microorganisms (GCM) 10K type strain sequencing project: providing services to taxonomists for standard genome sequencing and annotation.</title>
        <authorList>
            <consortium name="The Broad Institute Genomics Platform"/>
            <consortium name="The Broad Institute Genome Sequencing Center for Infectious Disease"/>
            <person name="Wu L."/>
            <person name="Ma J."/>
        </authorList>
    </citation>
    <scope>NUCLEOTIDE SEQUENCE [LARGE SCALE GENOMIC DNA]</scope>
    <source>
        <strain evidence="4 5">JCM 14545</strain>
    </source>
</reference>
<feature type="domain" description="ABC transporter" evidence="3">
    <location>
        <begin position="3"/>
        <end position="235"/>
    </location>
</feature>
<dbReference type="Gene3D" id="3.40.50.300">
    <property type="entry name" value="P-loop containing nucleotide triphosphate hydrolases"/>
    <property type="match status" value="1"/>
</dbReference>
<dbReference type="PROSITE" id="PS50893">
    <property type="entry name" value="ABC_TRANSPORTER_2"/>
    <property type="match status" value="1"/>
</dbReference>
<dbReference type="InterPro" id="IPR027417">
    <property type="entry name" value="P-loop_NTPase"/>
</dbReference>
<dbReference type="Proteomes" id="UP001501116">
    <property type="component" value="Unassembled WGS sequence"/>
</dbReference>
<dbReference type="InterPro" id="IPR003439">
    <property type="entry name" value="ABC_transporter-like_ATP-bd"/>
</dbReference>
<keyword evidence="5" id="KW-1185">Reference proteome</keyword>
<name>A0ABN2SXI5_9PSEU</name>
<dbReference type="SMART" id="SM00382">
    <property type="entry name" value="AAA"/>
    <property type="match status" value="1"/>
</dbReference>
<organism evidence="4 5">
    <name type="scientific">Amycolatopsis minnesotensis</name>
    <dbReference type="NCBI Taxonomy" id="337894"/>
    <lineage>
        <taxon>Bacteria</taxon>
        <taxon>Bacillati</taxon>
        <taxon>Actinomycetota</taxon>
        <taxon>Actinomycetes</taxon>
        <taxon>Pseudonocardiales</taxon>
        <taxon>Pseudonocardiaceae</taxon>
        <taxon>Amycolatopsis</taxon>
    </lineage>
</organism>
<keyword evidence="2 4" id="KW-0067">ATP-binding</keyword>
<proteinExistence type="predicted"/>
<dbReference type="PROSITE" id="PS00211">
    <property type="entry name" value="ABC_TRANSPORTER_1"/>
    <property type="match status" value="1"/>
</dbReference>
<dbReference type="PANTHER" id="PTHR42794:SF2">
    <property type="entry name" value="ABC TRANSPORTER ATP-BINDING PROTEIN"/>
    <property type="match status" value="1"/>
</dbReference>
<sequence>MTLAIEDVQVKISGRAIVSDASLIAAPGEVSGVIGPNGSGKSTLLRTAFRHLKPHAGRVLLGSTDIATLRPADLARKVGAVPQETRSDFDITVREMVTMGRTPHKHPFAAMTTADHEIIGDALSKTDIEQIAERRYATLSGGERQRVLLARALAQRTEVLVLDEPTNHLDVRHQLDLMLLVRELGLTTLMAVHDLNLAAGHCDRLHVLDGGRIVASGKPAEVLTTDLVRDVFEVDADVVAHPRTGVPHLILSPLERP</sequence>
<dbReference type="SUPFAM" id="SSF52540">
    <property type="entry name" value="P-loop containing nucleoside triphosphate hydrolases"/>
    <property type="match status" value="1"/>
</dbReference>
<evidence type="ECO:0000256" key="2">
    <source>
        <dbReference type="ARBA" id="ARBA00022840"/>
    </source>
</evidence>
<dbReference type="Pfam" id="PF00005">
    <property type="entry name" value="ABC_tran"/>
    <property type="match status" value="1"/>
</dbReference>
<evidence type="ECO:0000256" key="1">
    <source>
        <dbReference type="ARBA" id="ARBA00022741"/>
    </source>
</evidence>
<protein>
    <submittedName>
        <fullName evidence="4">ABC transporter ATP-binding protein</fullName>
    </submittedName>
</protein>
<dbReference type="GO" id="GO:0005524">
    <property type="term" value="F:ATP binding"/>
    <property type="evidence" value="ECO:0007669"/>
    <property type="project" value="UniProtKB-KW"/>
</dbReference>
<gene>
    <name evidence="4" type="ORF">GCM10009754_85530</name>
</gene>
<keyword evidence="1" id="KW-0547">Nucleotide-binding</keyword>
<dbReference type="InterPro" id="IPR003593">
    <property type="entry name" value="AAA+_ATPase"/>
</dbReference>